<reference evidence="1" key="1">
    <citation type="submission" date="2022-01" db="EMBL/GenBank/DDBJ databases">
        <authorList>
            <person name="Lagorce A."/>
        </authorList>
    </citation>
    <scope>NUCLEOTIDE SEQUENCE</scope>
    <source>
        <strain evidence="1">Th15_F1_A12</strain>
    </source>
</reference>
<dbReference type="EMBL" id="CAKMUD010000110">
    <property type="protein sequence ID" value="CAH1602112.1"/>
    <property type="molecule type" value="Genomic_DNA"/>
</dbReference>
<name>A0AAU9QUS0_9VIBR</name>
<protein>
    <submittedName>
        <fullName evidence="1">Uncharacterized protein</fullName>
    </submittedName>
</protein>
<proteinExistence type="predicted"/>
<gene>
    <name evidence="1" type="ORF">THF1A12_540011</name>
</gene>
<dbReference type="AlphaFoldDB" id="A0AAU9QUS0"/>
<organism evidence="1 2">
    <name type="scientific">Vibrio jasicida</name>
    <dbReference type="NCBI Taxonomy" id="766224"/>
    <lineage>
        <taxon>Bacteria</taxon>
        <taxon>Pseudomonadati</taxon>
        <taxon>Pseudomonadota</taxon>
        <taxon>Gammaproteobacteria</taxon>
        <taxon>Vibrionales</taxon>
        <taxon>Vibrionaceae</taxon>
        <taxon>Vibrio</taxon>
    </lineage>
</organism>
<accession>A0AAU9QUS0</accession>
<evidence type="ECO:0000313" key="1">
    <source>
        <dbReference type="EMBL" id="CAH1602112.1"/>
    </source>
</evidence>
<dbReference type="Proteomes" id="UP001295462">
    <property type="component" value="Unassembled WGS sequence"/>
</dbReference>
<comment type="caution">
    <text evidence="1">The sequence shown here is derived from an EMBL/GenBank/DDBJ whole genome shotgun (WGS) entry which is preliminary data.</text>
</comment>
<evidence type="ECO:0000313" key="2">
    <source>
        <dbReference type="Proteomes" id="UP001295462"/>
    </source>
</evidence>
<sequence length="43" mass="5309">MISNMFAQHFRIEFNREILLKNVTEIQENFGWEIRLQLERARS</sequence>